<dbReference type="EMBL" id="LR796859">
    <property type="protein sequence ID" value="CAB4170605.1"/>
    <property type="molecule type" value="Genomic_DNA"/>
</dbReference>
<dbReference type="SUPFAM" id="SSF53300">
    <property type="entry name" value="vWA-like"/>
    <property type="match status" value="1"/>
</dbReference>
<feature type="compositionally biased region" description="Acidic residues" evidence="1">
    <location>
        <begin position="307"/>
        <end position="349"/>
    </location>
</feature>
<gene>
    <name evidence="5" type="ORF">UFOVP1307_138</name>
    <name evidence="3" type="ORF">UFOVP651_208</name>
    <name evidence="4" type="ORF">UFOVP902_64</name>
</gene>
<evidence type="ECO:0000313" key="5">
    <source>
        <dbReference type="EMBL" id="CAB4198535.1"/>
    </source>
</evidence>
<feature type="region of interest" description="Disordered" evidence="1">
    <location>
        <begin position="263"/>
        <end position="349"/>
    </location>
</feature>
<dbReference type="InterPro" id="IPR036465">
    <property type="entry name" value="vWFA_dom_sf"/>
</dbReference>
<feature type="compositionally biased region" description="Polar residues" evidence="1">
    <location>
        <begin position="266"/>
        <end position="285"/>
    </location>
</feature>
<protein>
    <recommendedName>
        <fullName evidence="2">VWFA domain-containing protein</fullName>
    </recommendedName>
</protein>
<proteinExistence type="predicted"/>
<reference evidence="4" key="1">
    <citation type="submission" date="2020-05" db="EMBL/GenBank/DDBJ databases">
        <authorList>
            <person name="Chiriac C."/>
            <person name="Salcher M."/>
            <person name="Ghai R."/>
            <person name="Kavagutti S V."/>
        </authorList>
    </citation>
    <scope>NUCLEOTIDE SEQUENCE</scope>
</reference>
<evidence type="ECO:0000313" key="3">
    <source>
        <dbReference type="EMBL" id="CAB4155313.1"/>
    </source>
</evidence>
<dbReference type="PROSITE" id="PS50234">
    <property type="entry name" value="VWFA"/>
    <property type="match status" value="1"/>
</dbReference>
<dbReference type="EMBL" id="LR796625">
    <property type="protein sequence ID" value="CAB4155313.1"/>
    <property type="molecule type" value="Genomic_DNA"/>
</dbReference>
<feature type="domain" description="VWFA" evidence="2">
    <location>
        <begin position="527"/>
        <end position="718"/>
    </location>
</feature>
<name>A0A6J5PN51_9CAUD</name>
<dbReference type="EMBL" id="LR797270">
    <property type="protein sequence ID" value="CAB4198535.1"/>
    <property type="molecule type" value="Genomic_DNA"/>
</dbReference>
<dbReference type="InterPro" id="IPR002035">
    <property type="entry name" value="VWF_A"/>
</dbReference>
<organism evidence="4">
    <name type="scientific">uncultured Caudovirales phage</name>
    <dbReference type="NCBI Taxonomy" id="2100421"/>
    <lineage>
        <taxon>Viruses</taxon>
        <taxon>Duplodnaviria</taxon>
        <taxon>Heunggongvirae</taxon>
        <taxon>Uroviricota</taxon>
        <taxon>Caudoviricetes</taxon>
        <taxon>Peduoviridae</taxon>
        <taxon>Maltschvirus</taxon>
        <taxon>Maltschvirus maltsch</taxon>
    </lineage>
</organism>
<sequence>MATKTQSSNFWLNREFDVDFGKSNKDYTKLAAAQRAIGNFVNIVTGKQIPVVFQNNDSSYTDGESVVIGTTLDGKNFDSAVGLALHEGSHIAYTDFDIFKGGSTLATSNFSTHIRYRGLDPDCNMSNADLKHIKDLLNWIEDRRIDLKVYTNAPGYRSYYESMYAVYFNDKIIDKALQKNAKIIEDWDCYMFHIINFTNPHRNLNALKRLRDIWNLIDLKNIGRLESTMDALDLACDTYRIIKETVSEVELKKLEKIYEDHGLLSNEKSPGNSSPESDKSSNTTPSEEREDDLESDKTDMDGNTPDSNEEDYDETDDTDDQFSGDEHDEDDDSDESAEEDTDSKDEVEEEIIVTELSNQDQARLEKAIKSQSDFLNGQSKKTGRLSKTQSRLVNAIKESGTETREVYTSMDGKMNPVTTVVIKKINAAIICSMPHLFDSYAADYINNIRVISTQSNSSVHKMDVAVQKGILLGKQLGNKLQLRNADKSLKSTRLQTGKIDRRLVAQLGYNNVNVFHRIVTDHFKNYFIHISIDASGSMSGGNKLQNAVTSAVAIAQAASMTNGIRVQISLRGTSHDISGVEQCVTMYAYDSAHDKLNKIKTYFKYLKTFGLTPEGIAFKSIIKDIKTDAKGDELIFINYSDGEPTSINGCYRNYDGVEFTRTVINEMQSYNISILSYFIYDTISNNTVRSFKRMYGANAQFIQTDNMMEVAKTMNNKFLEIAN</sequence>
<evidence type="ECO:0000256" key="1">
    <source>
        <dbReference type="SAM" id="MobiDB-lite"/>
    </source>
</evidence>
<evidence type="ECO:0000259" key="2">
    <source>
        <dbReference type="PROSITE" id="PS50234"/>
    </source>
</evidence>
<accession>A0A6J5PN51</accession>
<evidence type="ECO:0000313" key="4">
    <source>
        <dbReference type="EMBL" id="CAB4170605.1"/>
    </source>
</evidence>